<dbReference type="SUPFAM" id="SSF48452">
    <property type="entry name" value="TPR-like"/>
    <property type="match status" value="2"/>
</dbReference>
<protein>
    <submittedName>
        <fullName evidence="1">TPR-like protein</fullName>
    </submittedName>
</protein>
<dbReference type="Gene3D" id="3.40.50.300">
    <property type="entry name" value="P-loop containing nucleotide triphosphate hydrolases"/>
    <property type="match status" value="1"/>
</dbReference>
<name>A0A6A4GMP6_9AGAR</name>
<dbReference type="InterPro" id="IPR053137">
    <property type="entry name" value="NLR-like"/>
</dbReference>
<dbReference type="PANTHER" id="PTHR46082">
    <property type="entry name" value="ATP/GTP-BINDING PROTEIN-RELATED"/>
    <property type="match status" value="1"/>
</dbReference>
<evidence type="ECO:0000313" key="2">
    <source>
        <dbReference type="Proteomes" id="UP000799118"/>
    </source>
</evidence>
<dbReference type="SMART" id="SM00028">
    <property type="entry name" value="TPR"/>
    <property type="match status" value="5"/>
</dbReference>
<proteinExistence type="predicted"/>
<sequence length="548" mass="61335">ILKHLNRYSNVWFFDASSHDTLAANFKELGKAAGIGEDVKKVRDFLARMHQNWLCIFDNADDETIFLKDYIPMCNHGNVIVTSRLSETSQMASSGCQIDLMDLTKESAVELLLNLAHEQSSQENQNLASKIVEALGCHALAVSTAGAYIGVTATCALGNYLTHFNKKKKKILNYRMKALDSYQSTTYSAFHLSFERLSHPTQFLIQICVFLNPTAIPLEIFTRAAAFTGSDTGTVDLNPPTKAINLMMRFLSLFMEEDSWEDSVNELCQISLASYSYLNKSLSFHPVIHACACETIAHGEEDDVNQTTMLLLGRAIPPGKANEDYVFRRQLATQASHIHSQHLPTVLVTMSNLAATYRLCGKLEKAERLQEQVLELQKQVIGDQHPDTLRSMANLAATYWNRGKLGQAEGLEEEVLQLQKQIIGDQHPDTLNAMANLAVTYHNCGKLEQAERLEKEVLTLRKQVIGNQHPETLRSMTNLAVTYRSCGKLEQAERLEEKVLKLLKQVVGNKHPDTLNAMANLAATYHSCEKLELAEKLGEEVLALRKQI</sequence>
<dbReference type="InterPro" id="IPR027417">
    <property type="entry name" value="P-loop_NTPase"/>
</dbReference>
<accession>A0A6A4GMP6</accession>
<dbReference type="InterPro" id="IPR011990">
    <property type="entry name" value="TPR-like_helical_dom_sf"/>
</dbReference>
<reference evidence="1" key="1">
    <citation type="journal article" date="2019" name="Environ. Microbiol.">
        <title>Fungal ecological strategies reflected in gene transcription - a case study of two litter decomposers.</title>
        <authorList>
            <person name="Barbi F."/>
            <person name="Kohler A."/>
            <person name="Barry K."/>
            <person name="Baskaran P."/>
            <person name="Daum C."/>
            <person name="Fauchery L."/>
            <person name="Ihrmark K."/>
            <person name="Kuo A."/>
            <person name="LaButti K."/>
            <person name="Lipzen A."/>
            <person name="Morin E."/>
            <person name="Grigoriev I.V."/>
            <person name="Henrissat B."/>
            <person name="Lindahl B."/>
            <person name="Martin F."/>
        </authorList>
    </citation>
    <scope>NUCLEOTIDE SEQUENCE</scope>
    <source>
        <strain evidence="1">JB14</strain>
    </source>
</reference>
<dbReference type="AlphaFoldDB" id="A0A6A4GMP6"/>
<dbReference type="PANTHER" id="PTHR46082:SF11">
    <property type="entry name" value="AAA+ ATPASE DOMAIN-CONTAINING PROTEIN-RELATED"/>
    <property type="match status" value="1"/>
</dbReference>
<dbReference type="InterPro" id="IPR019734">
    <property type="entry name" value="TPR_rpt"/>
</dbReference>
<dbReference type="Gene3D" id="1.25.40.10">
    <property type="entry name" value="Tetratricopeptide repeat domain"/>
    <property type="match status" value="1"/>
</dbReference>
<dbReference type="Pfam" id="PF13374">
    <property type="entry name" value="TPR_10"/>
    <property type="match status" value="1"/>
</dbReference>
<dbReference type="Pfam" id="PF13424">
    <property type="entry name" value="TPR_12"/>
    <property type="match status" value="2"/>
</dbReference>
<organism evidence="1 2">
    <name type="scientific">Gymnopus androsaceus JB14</name>
    <dbReference type="NCBI Taxonomy" id="1447944"/>
    <lineage>
        <taxon>Eukaryota</taxon>
        <taxon>Fungi</taxon>
        <taxon>Dikarya</taxon>
        <taxon>Basidiomycota</taxon>
        <taxon>Agaricomycotina</taxon>
        <taxon>Agaricomycetes</taxon>
        <taxon>Agaricomycetidae</taxon>
        <taxon>Agaricales</taxon>
        <taxon>Marasmiineae</taxon>
        <taxon>Omphalotaceae</taxon>
        <taxon>Gymnopus</taxon>
    </lineage>
</organism>
<dbReference type="SUPFAM" id="SSF52540">
    <property type="entry name" value="P-loop containing nucleoside triphosphate hydrolases"/>
    <property type="match status" value="1"/>
</dbReference>
<dbReference type="Proteomes" id="UP000799118">
    <property type="component" value="Unassembled WGS sequence"/>
</dbReference>
<feature type="non-terminal residue" evidence="1">
    <location>
        <position position="548"/>
    </location>
</feature>
<dbReference type="OrthoDB" id="1658288at2759"/>
<gene>
    <name evidence="1" type="ORF">BT96DRAFT_1081629</name>
</gene>
<dbReference type="EMBL" id="ML769828">
    <property type="protein sequence ID" value="KAE9387042.1"/>
    <property type="molecule type" value="Genomic_DNA"/>
</dbReference>
<evidence type="ECO:0000313" key="1">
    <source>
        <dbReference type="EMBL" id="KAE9387042.1"/>
    </source>
</evidence>
<feature type="non-terminal residue" evidence="1">
    <location>
        <position position="1"/>
    </location>
</feature>
<keyword evidence="2" id="KW-1185">Reference proteome</keyword>